<protein>
    <submittedName>
        <fullName evidence="1">Uncharacterized protein</fullName>
    </submittedName>
</protein>
<evidence type="ECO:0000313" key="2">
    <source>
        <dbReference type="Proteomes" id="UP000494119"/>
    </source>
</evidence>
<reference evidence="1 2" key="1">
    <citation type="submission" date="2020-04" db="EMBL/GenBank/DDBJ databases">
        <authorList>
            <person name="De Canck E."/>
        </authorList>
    </citation>
    <scope>NUCLEOTIDE SEQUENCE [LARGE SCALE GENOMIC DNA]</scope>
    <source>
        <strain evidence="1 2">LMG 28688</strain>
    </source>
</reference>
<gene>
    <name evidence="1" type="ORF">LMG28688_04273</name>
</gene>
<dbReference type="EMBL" id="CADIKL010000022">
    <property type="protein sequence ID" value="CAB3796272.1"/>
    <property type="molecule type" value="Genomic_DNA"/>
</dbReference>
<evidence type="ECO:0000313" key="1">
    <source>
        <dbReference type="EMBL" id="CAB3796272.1"/>
    </source>
</evidence>
<accession>A0A6J5GCT9</accession>
<proteinExistence type="predicted"/>
<dbReference type="Proteomes" id="UP000494119">
    <property type="component" value="Unassembled WGS sequence"/>
</dbReference>
<name>A0A6J5GCT9_9BURK</name>
<sequence>MANVPMRQVMMLAPGMRISAKHVIDVDRVRHWRYANECPPRFAPVVPPRELEIFEVHKAMVEPWIKAWLPHTHDTMYLKIAGSELSSCFYLVE</sequence>
<dbReference type="AlphaFoldDB" id="A0A6J5GCT9"/>
<dbReference type="RefSeq" id="WP_129562402.1">
    <property type="nucleotide sequence ID" value="NZ_CADIKL010000022.1"/>
</dbReference>
<organism evidence="1 2">
    <name type="scientific">Paraburkholderia caffeinitolerans</name>
    <dbReference type="NCBI Taxonomy" id="1723730"/>
    <lineage>
        <taxon>Bacteria</taxon>
        <taxon>Pseudomonadati</taxon>
        <taxon>Pseudomonadota</taxon>
        <taxon>Betaproteobacteria</taxon>
        <taxon>Burkholderiales</taxon>
        <taxon>Burkholderiaceae</taxon>
        <taxon>Paraburkholderia</taxon>
    </lineage>
</organism>
<keyword evidence="2" id="KW-1185">Reference proteome</keyword>